<dbReference type="RefSeq" id="WP_133552265.1">
    <property type="nucleotide sequence ID" value="NZ_SNYF01000005.1"/>
</dbReference>
<evidence type="ECO:0000256" key="3">
    <source>
        <dbReference type="ARBA" id="ARBA00022553"/>
    </source>
</evidence>
<dbReference type="SUPFAM" id="SSF55785">
    <property type="entry name" value="PYP-like sensor domain (PAS domain)"/>
    <property type="match status" value="2"/>
</dbReference>
<dbReference type="InterPro" id="IPR005467">
    <property type="entry name" value="His_kinase_dom"/>
</dbReference>
<keyword evidence="5" id="KW-0547">Nucleotide-binding</keyword>
<dbReference type="Pfam" id="PF00072">
    <property type="entry name" value="Response_reg"/>
    <property type="match status" value="1"/>
</dbReference>
<keyword evidence="12" id="KW-1133">Transmembrane helix</keyword>
<evidence type="ECO:0000256" key="6">
    <source>
        <dbReference type="ARBA" id="ARBA00022777"/>
    </source>
</evidence>
<dbReference type="OrthoDB" id="9811889at2"/>
<evidence type="ECO:0000259" key="15">
    <source>
        <dbReference type="PROSITE" id="PS50112"/>
    </source>
</evidence>
<keyword evidence="4" id="KW-0808">Transferase</keyword>
<accession>A0A4R6T6A4</accession>
<dbReference type="FunFam" id="3.30.565.10:FF:000010">
    <property type="entry name" value="Sensor histidine kinase RcsC"/>
    <property type="match status" value="1"/>
</dbReference>
<dbReference type="SMART" id="SM00387">
    <property type="entry name" value="HATPase_c"/>
    <property type="match status" value="1"/>
</dbReference>
<gene>
    <name evidence="17" type="ORF">DFQ04_0463</name>
</gene>
<comment type="caution">
    <text evidence="17">The sequence shown here is derived from an EMBL/GenBank/DDBJ whole genome shotgun (WGS) entry which is preliminary data.</text>
</comment>
<dbReference type="Gene3D" id="3.30.565.10">
    <property type="entry name" value="Histidine kinase-like ATPase, C-terminal domain"/>
    <property type="match status" value="1"/>
</dbReference>
<dbReference type="Pfam" id="PF02518">
    <property type="entry name" value="HATPase_c"/>
    <property type="match status" value="1"/>
</dbReference>
<dbReference type="Gene3D" id="3.40.50.2300">
    <property type="match status" value="1"/>
</dbReference>
<evidence type="ECO:0000259" key="14">
    <source>
        <dbReference type="PROSITE" id="PS50110"/>
    </source>
</evidence>
<dbReference type="CDD" id="cd00082">
    <property type="entry name" value="HisKA"/>
    <property type="match status" value="1"/>
</dbReference>
<keyword evidence="7" id="KW-0067">ATP-binding</keyword>
<feature type="transmembrane region" description="Helical" evidence="12">
    <location>
        <begin position="270"/>
        <end position="292"/>
    </location>
</feature>
<dbReference type="InterPro" id="IPR035965">
    <property type="entry name" value="PAS-like_dom_sf"/>
</dbReference>
<keyword evidence="3 11" id="KW-0597">Phosphoprotein</keyword>
<dbReference type="Proteomes" id="UP000294535">
    <property type="component" value="Unassembled WGS sequence"/>
</dbReference>
<keyword evidence="12" id="KW-0472">Membrane</keyword>
<dbReference type="PROSITE" id="PS50113">
    <property type="entry name" value="PAC"/>
    <property type="match status" value="1"/>
</dbReference>
<keyword evidence="12" id="KW-0812">Transmembrane</keyword>
<dbReference type="SMART" id="SM00448">
    <property type="entry name" value="REC"/>
    <property type="match status" value="1"/>
</dbReference>
<dbReference type="CDD" id="cd17546">
    <property type="entry name" value="REC_hyHK_CKI1_RcsC-like"/>
    <property type="match status" value="1"/>
</dbReference>
<dbReference type="CDD" id="cd16922">
    <property type="entry name" value="HATPase_EvgS-ArcB-TorS-like"/>
    <property type="match status" value="1"/>
</dbReference>
<feature type="transmembrane region" description="Helical" evidence="12">
    <location>
        <begin position="12"/>
        <end position="37"/>
    </location>
</feature>
<dbReference type="FunFam" id="1.10.287.130:FF:000002">
    <property type="entry name" value="Two-component osmosensing histidine kinase"/>
    <property type="match status" value="1"/>
</dbReference>
<dbReference type="NCBIfam" id="TIGR00229">
    <property type="entry name" value="sensory_box"/>
    <property type="match status" value="2"/>
</dbReference>
<reference evidence="17 18" key="1">
    <citation type="submission" date="2019-03" db="EMBL/GenBank/DDBJ databases">
        <title>Genomic Encyclopedia of Type Strains, Phase III (KMG-III): the genomes of soil and plant-associated and newly described type strains.</title>
        <authorList>
            <person name="Whitman W."/>
        </authorList>
    </citation>
    <scope>NUCLEOTIDE SEQUENCE [LARGE SCALE GENOMIC DNA]</scope>
    <source>
        <strain evidence="17 18">CECT 8446</strain>
    </source>
</reference>
<evidence type="ECO:0000313" key="18">
    <source>
        <dbReference type="Proteomes" id="UP000294535"/>
    </source>
</evidence>
<dbReference type="InterPro" id="IPR036890">
    <property type="entry name" value="HATPase_C_sf"/>
</dbReference>
<feature type="domain" description="PAS" evidence="15">
    <location>
        <begin position="319"/>
        <end position="382"/>
    </location>
</feature>
<sequence length="949" mass="108686">MNFNYKNRSNFWLITLAGSVLLILVIVLGIGFFNAIYNTQIESRKDFLTQQTALAARGLETEVGRFQTESGSLMKYLIDPDMDPEDFGDELTDYTRRFFNSYPRMLEKIWIDFGDSVLVFSQNERNDFLRNRDRFPVLSDDLDYIFLQDGKFKILYLLNLRSFATDYVANFYLNPGGGKFLLINDTLSSISRGESPYSSNIPDEFLVEVRREVNMGLKGLHEISWLNYEDDPVAGILVQYPFNFSPSKRPTSLVFIVPSESLTSGIYSTFLFTFLVITLLLIGIVEFFVISLRNNLQSEKIREENLKEISALFEQQSLLMRELKGFIFYHDYKGRMIRVSDEVEQILGYPKSDFIKAFNPDNLHPEASFLRDQVIDSLVQKKDLLDLQIDFVRSNSEKIRLRIFSKLIYSPEGRFEGGLGLCTDITEQFKAQEEIVQSEERLRTLIENIPDTIFIYDYEGNVIDFHSQEGKSNWYKIHNPIGKKISDLVPQEQAEELKNAFNYAKTHKNIQTIEVTKIREKGERHLEMRIFPLDENQVMSISKDITGQKIWEKGLVEAMNAADKASRAKSEFLANMSHEIRTPMNGLLGIIDLLEGTKLDKIQRQYVEIIKNSGSSLLNIIRDILDYSKIEAGEIEIETTVFNPLTELNAQVEILSGLAKKKNIQLTLAHNLQEAVFLEGDKNKINQVLLNLISNALKFTPENGLVEVRLDLDDLDENLSFLSYKVKDTGIGISQENLKNLTKPFYQVDSSISRNFQGTGLGLAIAKKIVELLGGELIIESEPEKGSEFSFTILVRKSNEKIEHNESHPLTWKDVKEMGAAFPLKILLAEDNDLNLQLMTLMFEQLGFQFDIAKNGLEALEKVKSSDFDVVLMDVQMPVMNGLDTTRKIREIPGKEDLVIIGLSANVFEEDRKKALQSGMNDYLTKPIRLAILADKLEYYFRKTRENNS</sequence>
<dbReference type="Pfam" id="PF13426">
    <property type="entry name" value="PAS_9"/>
    <property type="match status" value="1"/>
</dbReference>
<feature type="domain" description="PAS" evidence="15">
    <location>
        <begin position="438"/>
        <end position="508"/>
    </location>
</feature>
<feature type="domain" description="Response regulatory" evidence="14">
    <location>
        <begin position="825"/>
        <end position="941"/>
    </location>
</feature>
<name>A0A4R6T6A4_9BACT</name>
<dbReference type="PROSITE" id="PS50109">
    <property type="entry name" value="HIS_KIN"/>
    <property type="match status" value="1"/>
</dbReference>
<evidence type="ECO:0000256" key="11">
    <source>
        <dbReference type="PROSITE-ProRule" id="PRU00169"/>
    </source>
</evidence>
<evidence type="ECO:0000256" key="12">
    <source>
        <dbReference type="SAM" id="Phobius"/>
    </source>
</evidence>
<dbReference type="InterPro" id="IPR003594">
    <property type="entry name" value="HATPase_dom"/>
</dbReference>
<evidence type="ECO:0000256" key="2">
    <source>
        <dbReference type="ARBA" id="ARBA00012438"/>
    </source>
</evidence>
<feature type="domain" description="PAC" evidence="16">
    <location>
        <begin position="385"/>
        <end position="437"/>
    </location>
</feature>
<dbReference type="SMART" id="SM00388">
    <property type="entry name" value="HisKA"/>
    <property type="match status" value="1"/>
</dbReference>
<dbReference type="Gene3D" id="3.30.450.20">
    <property type="entry name" value="PAS domain"/>
    <property type="match status" value="2"/>
</dbReference>
<dbReference type="SUPFAM" id="SSF47384">
    <property type="entry name" value="Homodimeric domain of signal transducing histidine kinase"/>
    <property type="match status" value="1"/>
</dbReference>
<feature type="modified residue" description="4-aspartylphosphate" evidence="11">
    <location>
        <position position="874"/>
    </location>
</feature>
<protein>
    <recommendedName>
        <fullName evidence="10">Sensory/regulatory protein RpfC</fullName>
        <ecNumber evidence="2">2.7.13.3</ecNumber>
    </recommendedName>
</protein>
<dbReference type="PROSITE" id="PS50112">
    <property type="entry name" value="PAS"/>
    <property type="match status" value="2"/>
</dbReference>
<evidence type="ECO:0000256" key="7">
    <source>
        <dbReference type="ARBA" id="ARBA00022840"/>
    </source>
</evidence>
<evidence type="ECO:0000256" key="5">
    <source>
        <dbReference type="ARBA" id="ARBA00022741"/>
    </source>
</evidence>
<evidence type="ECO:0000256" key="1">
    <source>
        <dbReference type="ARBA" id="ARBA00000085"/>
    </source>
</evidence>
<dbReference type="PANTHER" id="PTHR45339:SF1">
    <property type="entry name" value="HYBRID SIGNAL TRANSDUCTION HISTIDINE KINASE J"/>
    <property type="match status" value="1"/>
</dbReference>
<dbReference type="CDD" id="cd00130">
    <property type="entry name" value="PAS"/>
    <property type="match status" value="1"/>
</dbReference>
<dbReference type="InterPro" id="IPR003661">
    <property type="entry name" value="HisK_dim/P_dom"/>
</dbReference>
<proteinExistence type="predicted"/>
<dbReference type="Gene3D" id="1.10.287.130">
    <property type="match status" value="1"/>
</dbReference>
<evidence type="ECO:0000259" key="16">
    <source>
        <dbReference type="PROSITE" id="PS50113"/>
    </source>
</evidence>
<evidence type="ECO:0000256" key="8">
    <source>
        <dbReference type="ARBA" id="ARBA00023012"/>
    </source>
</evidence>
<dbReference type="EC" id="2.7.13.3" evidence="2"/>
<dbReference type="SUPFAM" id="SSF52172">
    <property type="entry name" value="CheY-like"/>
    <property type="match status" value="1"/>
</dbReference>
<evidence type="ECO:0000313" key="17">
    <source>
        <dbReference type="EMBL" id="TDQ18658.1"/>
    </source>
</evidence>
<dbReference type="Pfam" id="PF08448">
    <property type="entry name" value="PAS_4"/>
    <property type="match status" value="1"/>
</dbReference>
<dbReference type="EMBL" id="SNYF01000005">
    <property type="protein sequence ID" value="TDQ18658.1"/>
    <property type="molecule type" value="Genomic_DNA"/>
</dbReference>
<evidence type="ECO:0000256" key="9">
    <source>
        <dbReference type="ARBA" id="ARBA00064003"/>
    </source>
</evidence>
<feature type="domain" description="Histidine kinase" evidence="13">
    <location>
        <begin position="575"/>
        <end position="797"/>
    </location>
</feature>
<comment type="catalytic activity">
    <reaction evidence="1">
        <text>ATP + protein L-histidine = ADP + protein N-phospho-L-histidine.</text>
        <dbReference type="EC" id="2.7.13.3"/>
    </reaction>
</comment>
<keyword evidence="18" id="KW-1185">Reference proteome</keyword>
<dbReference type="PRINTS" id="PR00344">
    <property type="entry name" value="BCTRLSENSOR"/>
</dbReference>
<dbReference type="InterPro" id="IPR011006">
    <property type="entry name" value="CheY-like_superfamily"/>
</dbReference>
<dbReference type="InterPro" id="IPR004358">
    <property type="entry name" value="Sig_transdc_His_kin-like_C"/>
</dbReference>
<dbReference type="AlphaFoldDB" id="A0A4R6T6A4"/>
<evidence type="ECO:0000259" key="13">
    <source>
        <dbReference type="PROSITE" id="PS50109"/>
    </source>
</evidence>
<dbReference type="InterPro" id="IPR000014">
    <property type="entry name" value="PAS"/>
</dbReference>
<dbReference type="InterPro" id="IPR013656">
    <property type="entry name" value="PAS_4"/>
</dbReference>
<dbReference type="InterPro" id="IPR000700">
    <property type="entry name" value="PAS-assoc_C"/>
</dbReference>
<dbReference type="InterPro" id="IPR036097">
    <property type="entry name" value="HisK_dim/P_sf"/>
</dbReference>
<dbReference type="GO" id="GO:0000155">
    <property type="term" value="F:phosphorelay sensor kinase activity"/>
    <property type="evidence" value="ECO:0007669"/>
    <property type="project" value="InterPro"/>
</dbReference>
<keyword evidence="6" id="KW-0418">Kinase</keyword>
<evidence type="ECO:0000256" key="4">
    <source>
        <dbReference type="ARBA" id="ARBA00022679"/>
    </source>
</evidence>
<dbReference type="GO" id="GO:0005524">
    <property type="term" value="F:ATP binding"/>
    <property type="evidence" value="ECO:0007669"/>
    <property type="project" value="UniProtKB-KW"/>
</dbReference>
<dbReference type="InterPro" id="IPR001789">
    <property type="entry name" value="Sig_transdc_resp-reg_receiver"/>
</dbReference>
<evidence type="ECO:0000256" key="10">
    <source>
        <dbReference type="ARBA" id="ARBA00068150"/>
    </source>
</evidence>
<dbReference type="SUPFAM" id="SSF55874">
    <property type="entry name" value="ATPase domain of HSP90 chaperone/DNA topoisomerase II/histidine kinase"/>
    <property type="match status" value="1"/>
</dbReference>
<comment type="subunit">
    <text evidence="9">At low DSF concentrations, interacts with RpfF.</text>
</comment>
<dbReference type="Pfam" id="PF00512">
    <property type="entry name" value="HisKA"/>
    <property type="match status" value="1"/>
</dbReference>
<dbReference type="PROSITE" id="PS50110">
    <property type="entry name" value="RESPONSE_REGULATORY"/>
    <property type="match status" value="1"/>
</dbReference>
<organism evidence="17 18">
    <name type="scientific">Algoriphagus boseongensis</name>
    <dbReference type="NCBI Taxonomy" id="1442587"/>
    <lineage>
        <taxon>Bacteria</taxon>
        <taxon>Pseudomonadati</taxon>
        <taxon>Bacteroidota</taxon>
        <taxon>Cytophagia</taxon>
        <taxon>Cytophagales</taxon>
        <taxon>Cyclobacteriaceae</taxon>
        <taxon>Algoriphagus</taxon>
    </lineage>
</organism>
<dbReference type="SMART" id="SM00091">
    <property type="entry name" value="PAS"/>
    <property type="match status" value="2"/>
</dbReference>
<dbReference type="PANTHER" id="PTHR45339">
    <property type="entry name" value="HYBRID SIGNAL TRANSDUCTION HISTIDINE KINASE J"/>
    <property type="match status" value="1"/>
</dbReference>
<keyword evidence="8" id="KW-0902">Two-component regulatory system</keyword>